<accession>A0AAA9RSQ8</accession>
<evidence type="ECO:0000256" key="11">
    <source>
        <dbReference type="ARBA" id="ARBA00023242"/>
    </source>
</evidence>
<reference evidence="18" key="1">
    <citation type="submission" date="2018-03" db="EMBL/GenBank/DDBJ databases">
        <title>ARS-UCD1.2.</title>
        <authorList>
            <person name="Rosen B.D."/>
            <person name="Bickhart D.M."/>
            <person name="Koren S."/>
            <person name="Schnabel R.D."/>
            <person name="Hall R."/>
            <person name="Zimin A."/>
            <person name="Dreischer C."/>
            <person name="Schultheiss S."/>
            <person name="Schroeder S.G."/>
            <person name="Elsik C.G."/>
            <person name="Couldrey C."/>
            <person name="Liu G.E."/>
            <person name="Van Tassell C.P."/>
            <person name="Phillippy A.M."/>
            <person name="Smith T.P.L."/>
            <person name="Medrano J.F."/>
        </authorList>
    </citation>
    <scope>NUCLEOTIDE SEQUENCE [LARGE SCALE GENOMIC DNA]</scope>
    <source>
        <strain evidence="18">Hereford</strain>
    </source>
</reference>
<feature type="domain" description="C2H2-type" evidence="15">
    <location>
        <begin position="531"/>
        <end position="558"/>
    </location>
</feature>
<keyword evidence="4" id="KW-0479">Metal-binding</keyword>
<evidence type="ECO:0008006" key="20">
    <source>
        <dbReference type="Google" id="ProtNLM"/>
    </source>
</evidence>
<feature type="domain" description="C2H2-type" evidence="15">
    <location>
        <begin position="447"/>
        <end position="474"/>
    </location>
</feature>
<dbReference type="SUPFAM" id="SSF109640">
    <property type="entry name" value="KRAB domain (Kruppel-associated box)"/>
    <property type="match status" value="1"/>
</dbReference>
<dbReference type="SMART" id="SM00431">
    <property type="entry name" value="SCAN"/>
    <property type="match status" value="1"/>
</dbReference>
<dbReference type="InterPro" id="IPR001909">
    <property type="entry name" value="KRAB"/>
</dbReference>
<dbReference type="PROSITE" id="PS00028">
    <property type="entry name" value="ZINC_FINGER_C2H2_1"/>
    <property type="match status" value="5"/>
</dbReference>
<dbReference type="SUPFAM" id="SSF47353">
    <property type="entry name" value="Retrovirus capsid dimerization domain-like"/>
    <property type="match status" value="1"/>
</dbReference>
<keyword evidence="6 12" id="KW-0863">Zinc-finger</keyword>
<evidence type="ECO:0000256" key="8">
    <source>
        <dbReference type="ARBA" id="ARBA00023015"/>
    </source>
</evidence>
<reference evidence="18" key="2">
    <citation type="submission" date="2025-08" db="UniProtKB">
        <authorList>
            <consortium name="Ensembl"/>
        </authorList>
    </citation>
    <scope>IDENTIFICATION</scope>
    <source>
        <strain evidence="18">Hereford</strain>
    </source>
</reference>
<protein>
    <recommendedName>
        <fullName evidence="20">Zinc finger protein 75D</fullName>
    </recommendedName>
</protein>
<dbReference type="GO" id="GO:0005634">
    <property type="term" value="C:nucleus"/>
    <property type="evidence" value="ECO:0007669"/>
    <property type="project" value="UniProtKB-SubCell"/>
</dbReference>
<dbReference type="Pfam" id="PF02023">
    <property type="entry name" value="SCAN"/>
    <property type="match status" value="1"/>
</dbReference>
<dbReference type="Pfam" id="PF01352">
    <property type="entry name" value="KRAB"/>
    <property type="match status" value="1"/>
</dbReference>
<feature type="region of interest" description="Disordered" evidence="14">
    <location>
        <begin position="78"/>
        <end position="101"/>
    </location>
</feature>
<comment type="similarity">
    <text evidence="3">Belongs to the krueppel C2H2-type zinc-finger protein family.</text>
</comment>
<dbReference type="PROSITE" id="PS50804">
    <property type="entry name" value="SCAN_BOX"/>
    <property type="match status" value="1"/>
</dbReference>
<dbReference type="Gene3D" id="6.10.140.140">
    <property type="match status" value="1"/>
</dbReference>
<evidence type="ECO:0000259" key="15">
    <source>
        <dbReference type="PROSITE" id="PS50157"/>
    </source>
</evidence>
<dbReference type="InterPro" id="IPR036236">
    <property type="entry name" value="Znf_C2H2_sf"/>
</dbReference>
<comment type="subcellular location">
    <subcellularLocation>
        <location evidence="2 13">Nucleus</location>
    </subcellularLocation>
</comment>
<dbReference type="FunFam" id="3.30.160.60:FF:001340">
    <property type="entry name" value="zinc finger protein 75D isoform X1"/>
    <property type="match status" value="1"/>
</dbReference>
<dbReference type="PROSITE" id="PS50157">
    <property type="entry name" value="ZINC_FINGER_C2H2_2"/>
    <property type="match status" value="5"/>
</dbReference>
<dbReference type="GeneTree" id="ENSGT00940000162817"/>
<keyword evidence="7" id="KW-0862">Zinc</keyword>
<evidence type="ECO:0000313" key="18">
    <source>
        <dbReference type="Ensembl" id="ENSBTAP00000074670.1"/>
    </source>
</evidence>
<evidence type="ECO:0000256" key="3">
    <source>
        <dbReference type="ARBA" id="ARBA00006991"/>
    </source>
</evidence>
<dbReference type="CDD" id="cd07936">
    <property type="entry name" value="SCAN"/>
    <property type="match status" value="1"/>
</dbReference>
<feature type="domain" description="KRAB" evidence="17">
    <location>
        <begin position="289"/>
        <end position="366"/>
    </location>
</feature>
<feature type="domain" description="C2H2-type" evidence="15">
    <location>
        <begin position="475"/>
        <end position="502"/>
    </location>
</feature>
<proteinExistence type="inferred from homology"/>
<keyword evidence="11 13" id="KW-0539">Nucleus</keyword>
<dbReference type="Proteomes" id="UP000009136">
    <property type="component" value="Unassembled WGS sequence"/>
</dbReference>
<dbReference type="SUPFAM" id="SSF57667">
    <property type="entry name" value="beta-beta-alpha zinc fingers"/>
    <property type="match status" value="3"/>
</dbReference>
<evidence type="ECO:0000256" key="2">
    <source>
        <dbReference type="ARBA" id="ARBA00004123"/>
    </source>
</evidence>
<feature type="domain" description="SCAN box" evidence="16">
    <location>
        <begin position="104"/>
        <end position="185"/>
    </location>
</feature>
<evidence type="ECO:0000256" key="5">
    <source>
        <dbReference type="ARBA" id="ARBA00022737"/>
    </source>
</evidence>
<evidence type="ECO:0000259" key="17">
    <source>
        <dbReference type="PROSITE" id="PS50805"/>
    </source>
</evidence>
<dbReference type="InterPro" id="IPR038269">
    <property type="entry name" value="SCAN_sf"/>
</dbReference>
<keyword evidence="5" id="KW-0677">Repeat</keyword>
<keyword evidence="19" id="KW-1185">Reference proteome</keyword>
<dbReference type="InterPro" id="IPR036051">
    <property type="entry name" value="KRAB_dom_sf"/>
</dbReference>
<dbReference type="Gene3D" id="1.10.4020.10">
    <property type="entry name" value="DNA breaking-rejoining enzymes"/>
    <property type="match status" value="1"/>
</dbReference>
<sequence length="564" mass="64412">MGRTCGTLPDSRVRAYAVPLGRRSTHWFCTKADKASVIRWPRRMSQIEEKLFPEQIMMSPVKVPACLYPHVEVLQGTKRSVKESSNKSKKSSPQTGSLHPESARQHFRSFCYHDTPGPYEAVSHLQELCSQWLRPEIHSKEQILELLVLEQFLDILPSHIQNWVQKYHPQNVKEAVALVDRFHRECGGINNEVTTHQLGNDTALLGGTAVAPGFKWKPAEPQPVGVFQEACSNIYQVLQDPGWNTHKESQPVDEGAVPAEESPTFSEEKSTPSCKLASKLTLPMSQSPLTFEDVALYFSEEEWKIMTPDEKTLYLDVMQELYEDVASVGLKLKNDTGNDPPVSLPTLEIQPSGCEVLRKATMKDAETTMGDVNHGGTCRVWKRPRAFPGRKRKKLKTCKQELPKPVDVHGKGCEGEKPFKCQECGKSFRVSSDLIKHQRVHTEERPYKCEQCDKQFRWSSDLNKHLMAHQGIKPYRCSWCGKSFSHNTNLHTHLRIHTGEKPFKCYECGKRFIQNSHLIKHQRTHTGEQPYTCSICNRNFSRRSSLLRHQKLHKRRESCPVSPV</sequence>
<dbReference type="FunFam" id="3.30.160.60:FF:000212">
    <property type="entry name" value="zinc finger protein 382 isoform X2"/>
    <property type="match status" value="1"/>
</dbReference>
<evidence type="ECO:0000256" key="13">
    <source>
        <dbReference type="PROSITE-ProRule" id="PRU00187"/>
    </source>
</evidence>
<evidence type="ECO:0000256" key="12">
    <source>
        <dbReference type="PROSITE-ProRule" id="PRU00042"/>
    </source>
</evidence>
<dbReference type="Pfam" id="PF00096">
    <property type="entry name" value="zf-C2H2"/>
    <property type="match status" value="5"/>
</dbReference>
<evidence type="ECO:0000313" key="19">
    <source>
        <dbReference type="Proteomes" id="UP000009136"/>
    </source>
</evidence>
<dbReference type="InterPro" id="IPR013087">
    <property type="entry name" value="Znf_C2H2_type"/>
</dbReference>
<evidence type="ECO:0000259" key="16">
    <source>
        <dbReference type="PROSITE" id="PS50804"/>
    </source>
</evidence>
<dbReference type="SMART" id="SM00355">
    <property type="entry name" value="ZnF_C2H2"/>
    <property type="match status" value="5"/>
</dbReference>
<evidence type="ECO:0000256" key="1">
    <source>
        <dbReference type="ARBA" id="ARBA00003767"/>
    </source>
</evidence>
<dbReference type="FunFam" id="3.30.160.60:FF:000720">
    <property type="entry name" value="zinc finger protein 18 isoform X2"/>
    <property type="match status" value="1"/>
</dbReference>
<evidence type="ECO:0000256" key="4">
    <source>
        <dbReference type="ARBA" id="ARBA00022723"/>
    </source>
</evidence>
<dbReference type="Ensembl" id="ENSBTAT00000115666.2">
    <property type="protein sequence ID" value="ENSBTAP00000074670.1"/>
    <property type="gene ID" value="ENSBTAG00000036257.6"/>
</dbReference>
<dbReference type="AlphaFoldDB" id="A0AAA9RSQ8"/>
<evidence type="ECO:0000256" key="7">
    <source>
        <dbReference type="ARBA" id="ARBA00022833"/>
    </source>
</evidence>
<keyword evidence="8" id="KW-0805">Transcription regulation</keyword>
<dbReference type="FunFam" id="3.30.160.60:FF:001261">
    <property type="entry name" value="Zinc finger protein 75a"/>
    <property type="match status" value="1"/>
</dbReference>
<dbReference type="CDD" id="cd07765">
    <property type="entry name" value="KRAB_A-box"/>
    <property type="match status" value="1"/>
</dbReference>
<dbReference type="SMART" id="SM00349">
    <property type="entry name" value="KRAB"/>
    <property type="match status" value="1"/>
</dbReference>
<feature type="domain" description="C2H2-type" evidence="15">
    <location>
        <begin position="419"/>
        <end position="446"/>
    </location>
</feature>
<dbReference type="PANTHER" id="PTHR23226:SF272">
    <property type="entry name" value="ZINC FINGER PROTEIN 75D"/>
    <property type="match status" value="1"/>
</dbReference>
<comment type="function">
    <text evidence="1">May be involved in transcriptional regulation.</text>
</comment>
<dbReference type="PROSITE" id="PS50805">
    <property type="entry name" value="KRAB"/>
    <property type="match status" value="1"/>
</dbReference>
<dbReference type="Gene3D" id="3.30.160.60">
    <property type="entry name" value="Classic Zinc Finger"/>
    <property type="match status" value="5"/>
</dbReference>
<reference evidence="18" key="3">
    <citation type="submission" date="2025-09" db="UniProtKB">
        <authorList>
            <consortium name="Ensembl"/>
        </authorList>
    </citation>
    <scope>IDENTIFICATION</scope>
    <source>
        <strain evidence="18">Hereford</strain>
    </source>
</reference>
<name>A0AAA9RSQ8_BOVIN</name>
<feature type="region of interest" description="Disordered" evidence="14">
    <location>
        <begin position="243"/>
        <end position="271"/>
    </location>
</feature>
<evidence type="ECO:0000256" key="10">
    <source>
        <dbReference type="ARBA" id="ARBA00023163"/>
    </source>
</evidence>
<keyword evidence="10" id="KW-0804">Transcription</keyword>
<dbReference type="GO" id="GO:0003677">
    <property type="term" value="F:DNA binding"/>
    <property type="evidence" value="ECO:0007669"/>
    <property type="project" value="UniProtKB-KW"/>
</dbReference>
<evidence type="ECO:0000256" key="6">
    <source>
        <dbReference type="ARBA" id="ARBA00022771"/>
    </source>
</evidence>
<dbReference type="InterPro" id="IPR003309">
    <property type="entry name" value="SCAN_dom"/>
</dbReference>
<dbReference type="PANTHER" id="PTHR23226">
    <property type="entry name" value="ZINC FINGER AND SCAN DOMAIN-CONTAINING"/>
    <property type="match status" value="1"/>
</dbReference>
<keyword evidence="9" id="KW-0238">DNA-binding</keyword>
<evidence type="ECO:0000256" key="9">
    <source>
        <dbReference type="ARBA" id="ARBA00023125"/>
    </source>
</evidence>
<dbReference type="FunFam" id="3.30.160.60:FF:001005">
    <property type="entry name" value="Zinc finger protein 75A"/>
    <property type="match status" value="1"/>
</dbReference>
<gene>
    <name evidence="18" type="primary">LOC107131241</name>
</gene>
<organism evidence="18 19">
    <name type="scientific">Bos taurus</name>
    <name type="common">Bovine</name>
    <dbReference type="NCBI Taxonomy" id="9913"/>
    <lineage>
        <taxon>Eukaryota</taxon>
        <taxon>Metazoa</taxon>
        <taxon>Chordata</taxon>
        <taxon>Craniata</taxon>
        <taxon>Vertebrata</taxon>
        <taxon>Euteleostomi</taxon>
        <taxon>Mammalia</taxon>
        <taxon>Eutheria</taxon>
        <taxon>Laurasiatheria</taxon>
        <taxon>Artiodactyla</taxon>
        <taxon>Ruminantia</taxon>
        <taxon>Pecora</taxon>
        <taxon>Bovidae</taxon>
        <taxon>Bovinae</taxon>
        <taxon>Bos</taxon>
    </lineage>
</organism>
<dbReference type="GO" id="GO:0006355">
    <property type="term" value="P:regulation of DNA-templated transcription"/>
    <property type="evidence" value="ECO:0007669"/>
    <property type="project" value="InterPro"/>
</dbReference>
<feature type="domain" description="C2H2-type" evidence="15">
    <location>
        <begin position="503"/>
        <end position="530"/>
    </location>
</feature>
<evidence type="ECO:0000256" key="14">
    <source>
        <dbReference type="SAM" id="MobiDB-lite"/>
    </source>
</evidence>
<dbReference type="FunFam" id="1.10.4020.10:FF:000001">
    <property type="entry name" value="zinc finger protein 263 isoform X1"/>
    <property type="match status" value="1"/>
</dbReference>
<dbReference type="GO" id="GO:0008270">
    <property type="term" value="F:zinc ion binding"/>
    <property type="evidence" value="ECO:0007669"/>
    <property type="project" value="UniProtKB-KW"/>
</dbReference>